<dbReference type="AlphaFoldDB" id="A0A7X3LIU2"/>
<protein>
    <submittedName>
        <fullName evidence="1">Uncharacterized protein</fullName>
    </submittedName>
</protein>
<dbReference type="Proteomes" id="UP000460318">
    <property type="component" value="Unassembled WGS sequence"/>
</dbReference>
<accession>A0A7X3LIU2</accession>
<proteinExistence type="predicted"/>
<sequence>MNFNQLSQMEQLDYLSDLLANEIFNFGTHPYNELLPGQQLTVKQGFHESLKDENIQVTDFLIQAVENEFTASPMTSFLLEYVALNDTNHERTDETKAINAALKIVKLSNQKFIVPGGYIIPKGYTLYHPTFGYFGFKGDGKPYTPAGGKKALQSILTEGGLLDFTDSVWWMEKI</sequence>
<reference evidence="1 2" key="1">
    <citation type="submission" date="2019-12" db="EMBL/GenBank/DDBJ databases">
        <title>Paenibacillus sp. nov., an endophytic bacterium isolated from the stem of Dendrobium.</title>
        <authorList>
            <person name="Zhao R."/>
        </authorList>
    </citation>
    <scope>NUCLEOTIDE SEQUENCE [LARGE SCALE GENOMIC DNA]</scope>
    <source>
        <strain evidence="1 2">HJL G12</strain>
    </source>
</reference>
<name>A0A7X3LIU2_9BACL</name>
<organism evidence="1 2">
    <name type="scientific">Paenibacillus dendrobii</name>
    <dbReference type="NCBI Taxonomy" id="2691084"/>
    <lineage>
        <taxon>Bacteria</taxon>
        <taxon>Bacillati</taxon>
        <taxon>Bacillota</taxon>
        <taxon>Bacilli</taxon>
        <taxon>Bacillales</taxon>
        <taxon>Paenibacillaceae</taxon>
        <taxon>Paenibacillus</taxon>
    </lineage>
</organism>
<dbReference type="RefSeq" id="WP_160498554.1">
    <property type="nucleotide sequence ID" value="NZ_WUBI01000002.1"/>
</dbReference>
<gene>
    <name evidence="1" type="ORF">GRF59_15100</name>
</gene>
<keyword evidence="2" id="KW-1185">Reference proteome</keyword>
<evidence type="ECO:0000313" key="1">
    <source>
        <dbReference type="EMBL" id="MWV44948.1"/>
    </source>
</evidence>
<evidence type="ECO:0000313" key="2">
    <source>
        <dbReference type="Proteomes" id="UP000460318"/>
    </source>
</evidence>
<comment type="caution">
    <text evidence="1">The sequence shown here is derived from an EMBL/GenBank/DDBJ whole genome shotgun (WGS) entry which is preliminary data.</text>
</comment>
<dbReference type="EMBL" id="WUBI01000002">
    <property type="protein sequence ID" value="MWV44948.1"/>
    <property type="molecule type" value="Genomic_DNA"/>
</dbReference>